<dbReference type="InterPro" id="IPR051863">
    <property type="entry name" value="HIPP"/>
</dbReference>
<dbReference type="EMBL" id="OZ021744">
    <property type="protein sequence ID" value="CAK9310921.1"/>
    <property type="molecule type" value="Genomic_DNA"/>
</dbReference>
<comment type="similarity">
    <text evidence="5">Belongs to the HIPP family.</text>
</comment>
<proteinExistence type="inferred from homology"/>
<evidence type="ECO:0000256" key="4">
    <source>
        <dbReference type="ARBA" id="ARBA00023289"/>
    </source>
</evidence>
<dbReference type="SUPFAM" id="SSF55008">
    <property type="entry name" value="HMA, heavy metal-associated domain"/>
    <property type="match status" value="1"/>
</dbReference>
<evidence type="ECO:0000256" key="6">
    <source>
        <dbReference type="SAM" id="MobiDB-lite"/>
    </source>
</evidence>
<name>A0ABP0XRX6_9ROSI</name>
<keyword evidence="2" id="KW-0479">Metal-binding</keyword>
<keyword evidence="4" id="KW-0636">Prenylation</keyword>
<evidence type="ECO:0000313" key="9">
    <source>
        <dbReference type="Proteomes" id="UP001642487"/>
    </source>
</evidence>
<dbReference type="PANTHER" id="PTHR45811">
    <property type="entry name" value="COPPER TRANSPORT PROTEIN FAMILY-RELATED"/>
    <property type="match status" value="1"/>
</dbReference>
<dbReference type="Pfam" id="PF00403">
    <property type="entry name" value="HMA"/>
    <property type="match status" value="1"/>
</dbReference>
<dbReference type="PROSITE" id="PS50846">
    <property type="entry name" value="HMA_2"/>
    <property type="match status" value="1"/>
</dbReference>
<dbReference type="InterPro" id="IPR006121">
    <property type="entry name" value="HMA_dom"/>
</dbReference>
<keyword evidence="3" id="KW-0449">Lipoprotein</keyword>
<keyword evidence="9" id="KW-1185">Reference proteome</keyword>
<reference evidence="8 9" key="1">
    <citation type="submission" date="2024-03" db="EMBL/GenBank/DDBJ databases">
        <authorList>
            <person name="Gkanogiannis A."/>
            <person name="Becerra Lopez-Lavalle L."/>
        </authorList>
    </citation>
    <scope>NUCLEOTIDE SEQUENCE [LARGE SCALE GENOMIC DNA]</scope>
</reference>
<evidence type="ECO:0000313" key="8">
    <source>
        <dbReference type="EMBL" id="CAK9310921.1"/>
    </source>
</evidence>
<dbReference type="PANTHER" id="PTHR45811:SF50">
    <property type="entry name" value="HEAVY METAL-ASSOCIATED ISOPRENYLATED PLANT PROTEIN 12-RELATED"/>
    <property type="match status" value="1"/>
</dbReference>
<evidence type="ECO:0000256" key="5">
    <source>
        <dbReference type="ARBA" id="ARBA00024045"/>
    </source>
</evidence>
<sequence length="130" mass="14683">MRKVVLKLDLHDDKGKQKALKAVSVLQGIESIAMDMKDKKLTVIGEVDPVDVVAKVRKHWPNADIVSIGPAKEEKKPETKKEPEKPKPKSESEQIEEMLKLYKSYGYTPYGGPNYRVYSIEENPNSCIIS</sequence>
<accession>A0ABP0XRX6</accession>
<evidence type="ECO:0000256" key="3">
    <source>
        <dbReference type="ARBA" id="ARBA00023288"/>
    </source>
</evidence>
<evidence type="ECO:0000256" key="2">
    <source>
        <dbReference type="ARBA" id="ARBA00022723"/>
    </source>
</evidence>
<dbReference type="Gene3D" id="3.30.70.100">
    <property type="match status" value="1"/>
</dbReference>
<keyword evidence="1" id="KW-0488">Methylation</keyword>
<feature type="compositionally biased region" description="Basic and acidic residues" evidence="6">
    <location>
        <begin position="71"/>
        <end position="94"/>
    </location>
</feature>
<dbReference type="Proteomes" id="UP001642487">
    <property type="component" value="Chromosome 10"/>
</dbReference>
<feature type="region of interest" description="Disordered" evidence="6">
    <location>
        <begin position="65"/>
        <end position="94"/>
    </location>
</feature>
<organism evidence="8 9">
    <name type="scientific">Citrullus colocynthis</name>
    <name type="common">colocynth</name>
    <dbReference type="NCBI Taxonomy" id="252529"/>
    <lineage>
        <taxon>Eukaryota</taxon>
        <taxon>Viridiplantae</taxon>
        <taxon>Streptophyta</taxon>
        <taxon>Embryophyta</taxon>
        <taxon>Tracheophyta</taxon>
        <taxon>Spermatophyta</taxon>
        <taxon>Magnoliopsida</taxon>
        <taxon>eudicotyledons</taxon>
        <taxon>Gunneridae</taxon>
        <taxon>Pentapetalae</taxon>
        <taxon>rosids</taxon>
        <taxon>fabids</taxon>
        <taxon>Cucurbitales</taxon>
        <taxon>Cucurbitaceae</taxon>
        <taxon>Benincaseae</taxon>
        <taxon>Citrullus</taxon>
    </lineage>
</organism>
<feature type="domain" description="HMA" evidence="7">
    <location>
        <begin position="1"/>
        <end position="68"/>
    </location>
</feature>
<protein>
    <recommendedName>
        <fullName evidence="7">HMA domain-containing protein</fullName>
    </recommendedName>
</protein>
<dbReference type="InterPro" id="IPR036163">
    <property type="entry name" value="HMA_dom_sf"/>
</dbReference>
<evidence type="ECO:0000259" key="7">
    <source>
        <dbReference type="PROSITE" id="PS50846"/>
    </source>
</evidence>
<evidence type="ECO:0000256" key="1">
    <source>
        <dbReference type="ARBA" id="ARBA00022481"/>
    </source>
</evidence>
<gene>
    <name evidence="8" type="ORF">CITCOLO1_LOCUS2564</name>
</gene>